<proteinExistence type="predicted"/>
<protein>
    <submittedName>
        <fullName evidence="1">Uncharacterized protein</fullName>
    </submittedName>
</protein>
<evidence type="ECO:0000313" key="1">
    <source>
        <dbReference type="EMBL" id="NVO33226.1"/>
    </source>
</evidence>
<reference evidence="1 2" key="1">
    <citation type="submission" date="2020-05" db="EMBL/GenBank/DDBJ databases">
        <title>Hymenobacter terrestris sp. nov. and Hymenobacter lapidiphilus sp. nov., isolated from regoliths in Antarctica.</title>
        <authorList>
            <person name="Sedlacek I."/>
            <person name="Pantucek R."/>
            <person name="Zeman M."/>
            <person name="Holochova P."/>
            <person name="Kralova S."/>
            <person name="Stankova E."/>
            <person name="Sedo O."/>
            <person name="Micenkova L."/>
            <person name="Svec P."/>
            <person name="Gupta V."/>
            <person name="Sood U."/>
            <person name="Korpole U.S."/>
            <person name="Lal R."/>
        </authorList>
    </citation>
    <scope>NUCLEOTIDE SEQUENCE [LARGE SCALE GENOMIC DNA]</scope>
    <source>
        <strain evidence="1 2">P5342</strain>
    </source>
</reference>
<evidence type="ECO:0000313" key="2">
    <source>
        <dbReference type="Proteomes" id="UP000565521"/>
    </source>
</evidence>
<dbReference type="Proteomes" id="UP000565521">
    <property type="component" value="Unassembled WGS sequence"/>
</dbReference>
<name>A0A7Y7U6W5_9BACT</name>
<comment type="caution">
    <text evidence="1">The sequence shown here is derived from an EMBL/GenBank/DDBJ whole genome shotgun (WGS) entry which is preliminary data.</text>
</comment>
<dbReference type="EMBL" id="JABKAU010000054">
    <property type="protein sequence ID" value="NVO33226.1"/>
    <property type="molecule type" value="Genomic_DNA"/>
</dbReference>
<organism evidence="1 2">
    <name type="scientific">Hymenobacter lapidiphilus</name>
    <dbReference type="NCBI Taxonomy" id="2608003"/>
    <lineage>
        <taxon>Bacteria</taxon>
        <taxon>Pseudomonadati</taxon>
        <taxon>Bacteroidota</taxon>
        <taxon>Cytophagia</taxon>
        <taxon>Cytophagales</taxon>
        <taxon>Hymenobacteraceae</taxon>
        <taxon>Hymenobacter</taxon>
    </lineage>
</organism>
<keyword evidence="2" id="KW-1185">Reference proteome</keyword>
<gene>
    <name evidence="1" type="ORF">HW554_18625</name>
</gene>
<dbReference type="AlphaFoldDB" id="A0A7Y7U6W5"/>
<sequence>MKTFFGDANIPAFKIIGTNEALQSFEEECHQLGLQVSKANSYFRDDYEHCLMPCYAYDNKQPRNIKLQTLSADVYAASITYDLATDHDIALSMVEVIQFAAATPAP</sequence>
<accession>A0A7Y7U6W5</accession>